<accession>A0A1W1XA45</accession>
<keyword evidence="2" id="KW-1185">Reference proteome</keyword>
<dbReference type="Proteomes" id="UP000192761">
    <property type="component" value="Unassembled WGS sequence"/>
</dbReference>
<dbReference type="EMBL" id="FWXD01000005">
    <property type="protein sequence ID" value="SMC20875.1"/>
    <property type="molecule type" value="Genomic_DNA"/>
</dbReference>
<evidence type="ECO:0000313" key="1">
    <source>
        <dbReference type="EMBL" id="SMC20875.1"/>
    </source>
</evidence>
<name>A0A1W1XA45_9NEIS</name>
<dbReference type="RefSeq" id="WP_084089657.1">
    <property type="nucleotide sequence ID" value="NZ_FWXD01000005.1"/>
</dbReference>
<gene>
    <name evidence="1" type="ORF">SAMN02745857_01064</name>
</gene>
<dbReference type="AlphaFoldDB" id="A0A1W1XA45"/>
<evidence type="ECO:0000313" key="2">
    <source>
        <dbReference type="Proteomes" id="UP000192761"/>
    </source>
</evidence>
<dbReference type="OrthoDB" id="2220259at2"/>
<proteinExistence type="predicted"/>
<sequence>MSSNSFLVNDYHELIALQRVFREAKFCFEASDPEISASPIVARLFDRLLDTLIEVDVTRKGDIARKRWADWLSMHPAREEWQVSVRRAAEEHDWDHWSEDERISYARTLLSPFILAQDLIELFIEEVSTARHTEE</sequence>
<reference evidence="1 2" key="1">
    <citation type="submission" date="2017-04" db="EMBL/GenBank/DDBJ databases">
        <authorList>
            <person name="Afonso C.L."/>
            <person name="Miller P.J."/>
            <person name="Scott M.A."/>
            <person name="Spackman E."/>
            <person name="Goraichik I."/>
            <person name="Dimitrov K.M."/>
            <person name="Suarez D.L."/>
            <person name="Swayne D.E."/>
        </authorList>
    </citation>
    <scope>NUCLEOTIDE SEQUENCE [LARGE SCALE GENOMIC DNA]</scope>
    <source>
        <strain evidence="1 2">DSM 23236</strain>
    </source>
</reference>
<protein>
    <submittedName>
        <fullName evidence="1">Uncharacterized protein</fullName>
    </submittedName>
</protein>
<organism evidence="1 2">
    <name type="scientific">Andreprevotia lacus DSM 23236</name>
    <dbReference type="NCBI Taxonomy" id="1121001"/>
    <lineage>
        <taxon>Bacteria</taxon>
        <taxon>Pseudomonadati</taxon>
        <taxon>Pseudomonadota</taxon>
        <taxon>Betaproteobacteria</taxon>
        <taxon>Neisseriales</taxon>
        <taxon>Chitinibacteraceae</taxon>
        <taxon>Andreprevotia</taxon>
    </lineage>
</organism>